<evidence type="ECO:0000313" key="2">
    <source>
        <dbReference type="Proteomes" id="UP000029867"/>
    </source>
</evidence>
<accession>A0A099NKA3</accession>
<name>A0A099NKA3_PICKU</name>
<reference evidence="2" key="1">
    <citation type="journal article" date="2014" name="Microb. Cell Fact.">
        <title>Exploiting Issatchenkia orientalis SD108 for succinic acid production.</title>
        <authorList>
            <person name="Xiao H."/>
            <person name="Shao Z."/>
            <person name="Jiang Y."/>
            <person name="Dole S."/>
            <person name="Zhao H."/>
        </authorList>
    </citation>
    <scope>NUCLEOTIDE SEQUENCE [LARGE SCALE GENOMIC DNA]</scope>
    <source>
        <strain evidence="2">SD108</strain>
    </source>
</reference>
<organism evidence="1 2">
    <name type="scientific">Pichia kudriavzevii</name>
    <name type="common">Yeast</name>
    <name type="synonym">Issatchenkia orientalis</name>
    <dbReference type="NCBI Taxonomy" id="4909"/>
    <lineage>
        <taxon>Eukaryota</taxon>
        <taxon>Fungi</taxon>
        <taxon>Dikarya</taxon>
        <taxon>Ascomycota</taxon>
        <taxon>Saccharomycotina</taxon>
        <taxon>Pichiomycetes</taxon>
        <taxon>Pichiales</taxon>
        <taxon>Pichiaceae</taxon>
        <taxon>Pichia</taxon>
    </lineage>
</organism>
<gene>
    <name evidence="1" type="ORF">JL09_g7027</name>
</gene>
<dbReference type="Proteomes" id="UP000029867">
    <property type="component" value="Unassembled WGS sequence"/>
</dbReference>
<sequence length="12" mass="1394">MSQAELSQSREE</sequence>
<dbReference type="EMBL" id="JQFK01002359">
    <property type="protein sequence ID" value="KGK32366.1"/>
    <property type="molecule type" value="Genomic_DNA"/>
</dbReference>
<dbReference type="HOGENOM" id="CLU_3436824_0_0_1"/>
<evidence type="ECO:0000313" key="1">
    <source>
        <dbReference type="EMBL" id="KGK32366.1"/>
    </source>
</evidence>
<proteinExistence type="predicted"/>
<protein>
    <submittedName>
        <fullName evidence="1">Uncharacterized protein</fullName>
    </submittedName>
</protein>
<comment type="caution">
    <text evidence="1">The sequence shown here is derived from an EMBL/GenBank/DDBJ whole genome shotgun (WGS) entry which is preliminary data.</text>
</comment>